<dbReference type="InterPro" id="IPR016181">
    <property type="entry name" value="Acyl_CoA_acyltransferase"/>
</dbReference>
<comment type="similarity">
    <text evidence="2">Belongs to the ODC antizyme family.</text>
</comment>
<organism evidence="7 8">
    <name type="scientific">Aspergillus udagawae</name>
    <dbReference type="NCBI Taxonomy" id="91492"/>
    <lineage>
        <taxon>Eukaryota</taxon>
        <taxon>Fungi</taxon>
        <taxon>Dikarya</taxon>
        <taxon>Ascomycota</taxon>
        <taxon>Pezizomycotina</taxon>
        <taxon>Eurotiomycetes</taxon>
        <taxon>Eurotiomycetidae</taxon>
        <taxon>Eurotiales</taxon>
        <taxon>Aspergillaceae</taxon>
        <taxon>Aspergillus</taxon>
        <taxon>Aspergillus subgen. Fumigati</taxon>
    </lineage>
</organism>
<dbReference type="SUPFAM" id="SSF55729">
    <property type="entry name" value="Acyl-CoA N-acyltransferases (Nat)"/>
    <property type="match status" value="1"/>
</dbReference>
<dbReference type="GO" id="GO:0005634">
    <property type="term" value="C:nucleus"/>
    <property type="evidence" value="ECO:0007669"/>
    <property type="project" value="TreeGrafter"/>
</dbReference>
<dbReference type="GO" id="GO:0075523">
    <property type="term" value="P:viral translational frameshifting"/>
    <property type="evidence" value="ECO:0007669"/>
    <property type="project" value="UniProtKB-KW"/>
</dbReference>
<accession>A0A8H3XM76</accession>
<evidence type="ECO:0000256" key="3">
    <source>
        <dbReference type="ARBA" id="ARBA00011486"/>
    </source>
</evidence>
<sequence>MAKSINNQSSNSNQLQRSFGITSQPSVLASCYSVDALTSMVSGFHYCTTTGAGKICPLLKSNILHHYEHSGIPEVPSGSKNPSSSPPRSLAVPSPVGSSWPGNQLPEYKGEATYTIPEECERLFCDKLRAIFIGEMKFAQQESPGMDAYQSRPNWTGREKRPIRNWVEVWDYVGDAIYRGFLTDLNDERTLFLFFKDSVLGHKLKAGLIALFELASMPMFECSQIVACIPRSQEVTDSEIVRNLGWCGFNLTTLKPWIPEQCVEHCLSTKWFFLCAEV</sequence>
<evidence type="ECO:0000256" key="2">
    <source>
        <dbReference type="ARBA" id="ARBA00008796"/>
    </source>
</evidence>
<dbReference type="Gene3D" id="3.40.630.60">
    <property type="match status" value="1"/>
</dbReference>
<feature type="region of interest" description="Disordered" evidence="6">
    <location>
        <begin position="72"/>
        <end position="103"/>
    </location>
</feature>
<evidence type="ECO:0000256" key="4">
    <source>
        <dbReference type="ARBA" id="ARBA00017712"/>
    </source>
</evidence>
<comment type="function">
    <text evidence="1">Ornithine decarboxylase (ODC) antizyme protein that negatively regulates ODC activity and intracellular polyamine biosynthesis in response to increased intracellular polyamine levels. Binds to ODC monomers, inhibiting the assembly of the functional ODC homodimer, and targets the monomers for ubiquitin-independent proteolytic destruction by the 26S proteasome.</text>
</comment>
<evidence type="ECO:0000313" key="8">
    <source>
        <dbReference type="Proteomes" id="UP000465221"/>
    </source>
</evidence>
<dbReference type="AlphaFoldDB" id="A0A8H3XM76"/>
<feature type="compositionally biased region" description="Low complexity" evidence="6">
    <location>
        <begin position="76"/>
        <end position="89"/>
    </location>
</feature>
<comment type="subunit">
    <text evidence="3">Interacts with ODC and thereby sterically blocks ODC homodimerization.</text>
</comment>
<dbReference type="InterPro" id="IPR002993">
    <property type="entry name" value="ODC_AZ"/>
</dbReference>
<gene>
    <name evidence="7" type="ORF">IFM46972_09833</name>
</gene>
<evidence type="ECO:0000256" key="6">
    <source>
        <dbReference type="SAM" id="MobiDB-lite"/>
    </source>
</evidence>
<comment type="caution">
    <text evidence="7">The sequence shown here is derived from an EMBL/GenBank/DDBJ whole genome shotgun (WGS) entry which is preliminary data.</text>
</comment>
<dbReference type="GO" id="GO:0005737">
    <property type="term" value="C:cytoplasm"/>
    <property type="evidence" value="ECO:0007669"/>
    <property type="project" value="TreeGrafter"/>
</dbReference>
<dbReference type="PROSITE" id="PS51257">
    <property type="entry name" value="PROKAR_LIPOPROTEIN"/>
    <property type="match status" value="1"/>
</dbReference>
<evidence type="ECO:0000256" key="1">
    <source>
        <dbReference type="ARBA" id="ARBA00002307"/>
    </source>
</evidence>
<dbReference type="InterPro" id="IPR038581">
    <property type="entry name" value="ODC_AZ_sf"/>
</dbReference>
<dbReference type="PANTHER" id="PTHR10279">
    <property type="entry name" value="ORNITHINE DECARBOXYLASE ANTIZYME"/>
    <property type="match status" value="1"/>
</dbReference>
<evidence type="ECO:0000313" key="7">
    <source>
        <dbReference type="EMBL" id="GFF53664.1"/>
    </source>
</evidence>
<dbReference type="EMBL" id="BLKC01000106">
    <property type="protein sequence ID" value="GFF53664.1"/>
    <property type="molecule type" value="Genomic_DNA"/>
</dbReference>
<protein>
    <recommendedName>
        <fullName evidence="4">Ornithine decarboxylase antizyme</fullName>
    </recommendedName>
</protein>
<keyword evidence="5" id="KW-0688">Ribosomal frameshifting</keyword>
<proteinExistence type="inferred from homology"/>
<dbReference type="GO" id="GO:0008073">
    <property type="term" value="F:ornithine decarboxylase inhibitor activity"/>
    <property type="evidence" value="ECO:0007669"/>
    <property type="project" value="InterPro"/>
</dbReference>
<dbReference type="GO" id="GO:0045732">
    <property type="term" value="P:positive regulation of protein catabolic process"/>
    <property type="evidence" value="ECO:0007669"/>
    <property type="project" value="TreeGrafter"/>
</dbReference>
<evidence type="ECO:0000256" key="5">
    <source>
        <dbReference type="ARBA" id="ARBA00022758"/>
    </source>
</evidence>
<reference evidence="7 8" key="1">
    <citation type="submission" date="2020-01" db="EMBL/GenBank/DDBJ databases">
        <title>Draft genome sequence of Aspergillus udagawae IFM 46972.</title>
        <authorList>
            <person name="Takahashi H."/>
            <person name="Yaguchi T."/>
        </authorList>
    </citation>
    <scope>NUCLEOTIDE SEQUENCE [LARGE SCALE GENOMIC DNA]</scope>
    <source>
        <strain evidence="7 8">IFM 46972</strain>
    </source>
</reference>
<dbReference type="Proteomes" id="UP000465221">
    <property type="component" value="Unassembled WGS sequence"/>
</dbReference>
<dbReference type="PANTHER" id="PTHR10279:SF10">
    <property type="entry name" value="ORNITHINE DECARBOXYLASE ANTIZYME"/>
    <property type="match status" value="1"/>
</dbReference>
<name>A0A8H3XM76_9EURO</name>
<dbReference type="Pfam" id="PF02100">
    <property type="entry name" value="ODC_AZ"/>
    <property type="match status" value="1"/>
</dbReference>